<dbReference type="GO" id="GO:0033677">
    <property type="term" value="F:DNA/RNA helicase activity"/>
    <property type="evidence" value="ECO:0007669"/>
    <property type="project" value="TreeGrafter"/>
</dbReference>
<dbReference type="FunFam" id="3.40.50.300:FF:000437">
    <property type="entry name" value="ATP-dependent DNA helicase DinG"/>
    <property type="match status" value="1"/>
</dbReference>
<name>A0A4R4IWK5_PHOLU</name>
<dbReference type="GO" id="GO:0051539">
    <property type="term" value="F:4 iron, 4 sulfur cluster binding"/>
    <property type="evidence" value="ECO:0007669"/>
    <property type="project" value="UniProtKB-UniRule"/>
</dbReference>
<keyword evidence="4 11" id="KW-0378">Hydrolase</keyword>
<dbReference type="PANTHER" id="PTHR11472:SF59">
    <property type="entry name" value="ATP-DEPENDENT DNA HELICASE DING"/>
    <property type="match status" value="1"/>
</dbReference>
<evidence type="ECO:0000256" key="11">
    <source>
        <dbReference type="HAMAP-Rule" id="MF_02205"/>
    </source>
</evidence>
<keyword evidence="7 11" id="KW-0408">Iron</keyword>
<dbReference type="GO" id="GO:0005524">
    <property type="term" value="F:ATP binding"/>
    <property type="evidence" value="ECO:0007669"/>
    <property type="project" value="UniProtKB-UniRule"/>
</dbReference>
<dbReference type="InterPro" id="IPR039000">
    <property type="entry name" value="DinG_proteobact"/>
</dbReference>
<feature type="binding site" evidence="11">
    <location>
        <position position="194"/>
    </location>
    <ligand>
        <name>[4Fe-4S] cluster</name>
        <dbReference type="ChEBI" id="CHEBI:49883"/>
    </ligand>
</feature>
<dbReference type="InterPro" id="IPR014013">
    <property type="entry name" value="Helic_SF1/SF2_ATP-bd_DinG/Rad3"/>
</dbReference>
<keyword evidence="3 11" id="KW-0547">Nucleotide-binding</keyword>
<dbReference type="InterPro" id="IPR006555">
    <property type="entry name" value="ATP-dep_Helicase_C"/>
</dbReference>
<comment type="similarity">
    <text evidence="11">Belongs to the helicase family. DinG subfamily. Type 1 sub-subfamily.</text>
</comment>
<gene>
    <name evidence="11" type="primary">dinG</name>
    <name evidence="13" type="ORF">C5468_21305</name>
</gene>
<evidence type="ECO:0000256" key="7">
    <source>
        <dbReference type="ARBA" id="ARBA00023004"/>
    </source>
</evidence>
<evidence type="ECO:0000256" key="1">
    <source>
        <dbReference type="ARBA" id="ARBA00022485"/>
    </source>
</evidence>
<dbReference type="InterPro" id="IPR045028">
    <property type="entry name" value="DinG/Rad3-like"/>
</dbReference>
<evidence type="ECO:0000256" key="10">
    <source>
        <dbReference type="ARBA" id="ARBA00023235"/>
    </source>
</evidence>
<keyword evidence="1 11" id="KW-0004">4Fe-4S</keyword>
<evidence type="ECO:0000313" key="13">
    <source>
        <dbReference type="EMBL" id="TDB45317.1"/>
    </source>
</evidence>
<evidence type="ECO:0000256" key="5">
    <source>
        <dbReference type="ARBA" id="ARBA00022806"/>
    </source>
</evidence>
<keyword evidence="10 11" id="KW-0413">Isomerase</keyword>
<dbReference type="AlphaFoldDB" id="A0A4R4IWK5"/>
<evidence type="ECO:0000256" key="4">
    <source>
        <dbReference type="ARBA" id="ARBA00022801"/>
    </source>
</evidence>
<protein>
    <recommendedName>
        <fullName evidence="11">ATP-dependent DNA helicase DinG</fullName>
        <ecNumber evidence="11">5.6.2.3</ecNumber>
    </recommendedName>
    <alternativeName>
        <fullName evidence="11">DNA 5'-3' helicase DinG</fullName>
    </alternativeName>
</protein>
<evidence type="ECO:0000259" key="12">
    <source>
        <dbReference type="PROSITE" id="PS51193"/>
    </source>
</evidence>
<dbReference type="SUPFAM" id="SSF52540">
    <property type="entry name" value="P-loop containing nucleoside triphosphate hydrolases"/>
    <property type="match status" value="1"/>
</dbReference>
<evidence type="ECO:0000256" key="6">
    <source>
        <dbReference type="ARBA" id="ARBA00022840"/>
    </source>
</evidence>
<dbReference type="GO" id="GO:0046872">
    <property type="term" value="F:metal ion binding"/>
    <property type="evidence" value="ECO:0007669"/>
    <property type="project" value="UniProtKB-KW"/>
</dbReference>
<keyword evidence="5 11" id="KW-0347">Helicase</keyword>
<dbReference type="Proteomes" id="UP000295550">
    <property type="component" value="Unassembled WGS sequence"/>
</dbReference>
<evidence type="ECO:0000256" key="8">
    <source>
        <dbReference type="ARBA" id="ARBA00023014"/>
    </source>
</evidence>
<dbReference type="PANTHER" id="PTHR11472">
    <property type="entry name" value="DNA REPAIR DEAD HELICASE RAD3/XP-D SUBFAMILY MEMBER"/>
    <property type="match status" value="1"/>
</dbReference>
<dbReference type="InterPro" id="IPR010614">
    <property type="entry name" value="RAD3-like_helicase_DEAD"/>
</dbReference>
<dbReference type="GO" id="GO:0009432">
    <property type="term" value="P:SOS response"/>
    <property type="evidence" value="ECO:0007669"/>
    <property type="project" value="TreeGrafter"/>
</dbReference>
<keyword evidence="8 11" id="KW-0411">Iron-sulfur</keyword>
<accession>A0A4R4IWK5</accession>
<dbReference type="GO" id="GO:0006281">
    <property type="term" value="P:DNA repair"/>
    <property type="evidence" value="ECO:0007669"/>
    <property type="project" value="TreeGrafter"/>
</dbReference>
<evidence type="ECO:0000256" key="9">
    <source>
        <dbReference type="ARBA" id="ARBA00023125"/>
    </source>
</evidence>
<feature type="binding site" evidence="11">
    <location>
        <position position="129"/>
    </location>
    <ligand>
        <name>[4Fe-4S] cluster</name>
        <dbReference type="ChEBI" id="CHEBI:49883"/>
    </ligand>
</feature>
<dbReference type="GO" id="GO:0016887">
    <property type="term" value="F:ATP hydrolysis activity"/>
    <property type="evidence" value="ECO:0007669"/>
    <property type="project" value="RHEA"/>
</dbReference>
<feature type="domain" description="Helicase ATP-binding" evidence="12">
    <location>
        <begin position="19"/>
        <end position="299"/>
    </location>
</feature>
<dbReference type="Gene3D" id="3.40.50.300">
    <property type="entry name" value="P-loop containing nucleotide triphosphate hydrolases"/>
    <property type="match status" value="2"/>
</dbReference>
<feature type="binding site" evidence="11">
    <location>
        <position position="200"/>
    </location>
    <ligand>
        <name>[4Fe-4S] cluster</name>
        <dbReference type="ChEBI" id="CHEBI:49883"/>
    </ligand>
</feature>
<dbReference type="NCBIfam" id="NF008729">
    <property type="entry name" value="PRK11747.1"/>
    <property type="match status" value="1"/>
</dbReference>
<comment type="cofactor">
    <cofactor evidence="11">
        <name>[4Fe-4S] cluster</name>
        <dbReference type="ChEBI" id="CHEBI:49883"/>
    </cofactor>
    <text evidence="11">Binds 1 [4Fe-4S] cluster.</text>
</comment>
<keyword evidence="6 11" id="KW-0067">ATP-binding</keyword>
<evidence type="ECO:0000256" key="3">
    <source>
        <dbReference type="ARBA" id="ARBA00022741"/>
    </source>
</evidence>
<dbReference type="RefSeq" id="WP_132347980.1">
    <property type="nucleotide sequence ID" value="NZ_CAWOLF010000032.1"/>
</dbReference>
<proteinExistence type="inferred from homology"/>
<evidence type="ECO:0000256" key="2">
    <source>
        <dbReference type="ARBA" id="ARBA00022723"/>
    </source>
</evidence>
<dbReference type="InterPro" id="IPR027417">
    <property type="entry name" value="P-loop_NTPase"/>
</dbReference>
<dbReference type="Pfam" id="PF13307">
    <property type="entry name" value="Helicase_C_2"/>
    <property type="match status" value="1"/>
</dbReference>
<dbReference type="EMBL" id="PUJX01000032">
    <property type="protein sequence ID" value="TDB45317.1"/>
    <property type="molecule type" value="Genomic_DNA"/>
</dbReference>
<keyword evidence="9 11" id="KW-0238">DNA-binding</keyword>
<organism evidence="13 14">
    <name type="scientific">Photorhabdus luminescens subsp. mexicana</name>
    <dbReference type="NCBI Taxonomy" id="2100167"/>
    <lineage>
        <taxon>Bacteria</taxon>
        <taxon>Pseudomonadati</taxon>
        <taxon>Pseudomonadota</taxon>
        <taxon>Gammaproteobacteria</taxon>
        <taxon>Enterobacterales</taxon>
        <taxon>Morganellaceae</taxon>
        <taxon>Photorhabdus</taxon>
    </lineage>
</organism>
<comment type="catalytic activity">
    <reaction evidence="11">
        <text>ATP + H2O = ADP + phosphate + H(+)</text>
        <dbReference type="Rhea" id="RHEA:13065"/>
        <dbReference type="ChEBI" id="CHEBI:15377"/>
        <dbReference type="ChEBI" id="CHEBI:15378"/>
        <dbReference type="ChEBI" id="CHEBI:30616"/>
        <dbReference type="ChEBI" id="CHEBI:43474"/>
        <dbReference type="ChEBI" id="CHEBI:456216"/>
        <dbReference type="EC" id="5.6.2.3"/>
    </reaction>
</comment>
<comment type="function">
    <text evidence="11">DNA-dependent ATPase and 5'-3' DNA helicase. Unwinds D-loops, R-loops, forked DNA and G-quadruplex DNA.</text>
</comment>
<dbReference type="PROSITE" id="PS51193">
    <property type="entry name" value="HELICASE_ATP_BIND_2"/>
    <property type="match status" value="1"/>
</dbReference>
<feature type="binding site" evidence="11">
    <location>
        <position position="189"/>
    </location>
    <ligand>
        <name>[4Fe-4S] cluster</name>
        <dbReference type="ChEBI" id="CHEBI:49883"/>
    </ligand>
</feature>
<dbReference type="GO" id="GO:0003677">
    <property type="term" value="F:DNA binding"/>
    <property type="evidence" value="ECO:0007669"/>
    <property type="project" value="UniProtKB-UniRule"/>
</dbReference>
<dbReference type="EC" id="5.6.2.3" evidence="11"/>
<reference evidence="13 14" key="1">
    <citation type="journal article" date="2019" name="Int. J. Syst. Evol. Microbiol.">
        <title>Photorhabdus khanii subsp. guanajuatensis subsp. nov., isolated from Heterorhabditis atacamensis, and Photorhabdus luminescens subsp. mexicana subsp. nov., isolated from Heterorhabditis mexicana entomopathogenic nematodes.</title>
        <authorList>
            <person name="Machado R.A.R."/>
            <person name="Bruno P."/>
            <person name="Arce C.C.M."/>
            <person name="Liechti N."/>
            <person name="Kohler A."/>
            <person name="Bernal J."/>
            <person name="Bruggmann R."/>
            <person name="Turlings T.C.J."/>
        </authorList>
    </citation>
    <scope>NUCLEOTIDE SEQUENCE [LARGE SCALE GENOMIC DNA]</scope>
    <source>
        <strain evidence="13 14">MEX47-22</strain>
    </source>
</reference>
<dbReference type="Pfam" id="PF06733">
    <property type="entry name" value="DEAD_2"/>
    <property type="match status" value="1"/>
</dbReference>
<dbReference type="HAMAP" id="MF_02205">
    <property type="entry name" value="DinG_proteobact"/>
    <property type="match status" value="1"/>
</dbReference>
<dbReference type="SMART" id="SM00491">
    <property type="entry name" value="HELICc2"/>
    <property type="match status" value="1"/>
</dbReference>
<sequence length="687" mass="77465">MSTKNPKLTAAEQVTKSYSTFLESKGLTTREGQKEMMNFCFSLINGIPDEESSTPYVGVVEAGTGTGKTLGYCLPLILLAKEKGKTLILSTATVALQEQIINKDLPEIQTKARLNFTYAMAKGRGRYFCRMRCEAHMNNEINAYGYVREDVNSLHHTFDAKKWNGEKDSYPKEIQDKTWSKVNSIASQCLKQKCPHFATCPFFNARRQMEQVDVIIANHDIILSDLSLGGGVILPIPEEVIYVFDEGHHITNKAIEHFAADVSLDHSARFMGEVTDMVMMLPKFYGDKMKKHVYSLEKNASVASAKLLELRNTLLCSLSFRNEIGNVDIYRFPEGDVPVNVRELFKPIRLTLNEMNNLVDKMTVIVDETGNKMTQEDMAQHKMTVGELSNRLESMINAIRNFVTERRNPDAMPIARWVNVKRDNKSEVVIHSSPVHAGEQLHKELWSKAFGVIVTSATIRSMGSFDSFLNKAGLAPTTPTLLASSPFDYENNGVLFVPKMRSTPNNQEAHTAEICELLPKLVLRRKGCLVLFSSRKQMTEVHENMPEKVKQYILMQGTLSKREIIKRHKLRIDRGEQSVIFGMASFSEGVDLPGDYCDNVVIAKLPFSVPTDPVSQTMSEWMKKIGRDTFAEITVPDTCIKLVQAVGRLIRTETDTGAVTILDTRIKFKNYGKNILNSLPPFRRVIR</sequence>
<dbReference type="GO" id="GO:0043139">
    <property type="term" value="F:5'-3' DNA helicase activity"/>
    <property type="evidence" value="ECO:0007669"/>
    <property type="project" value="UniProtKB-UniRule"/>
</dbReference>
<evidence type="ECO:0000313" key="14">
    <source>
        <dbReference type="Proteomes" id="UP000295550"/>
    </source>
</evidence>
<comment type="caution">
    <text evidence="13">The sequence shown here is derived from an EMBL/GenBank/DDBJ whole genome shotgun (WGS) entry which is preliminary data.</text>
</comment>
<keyword evidence="2 11" id="KW-0479">Metal-binding</keyword>